<accession>V4Q1Y8</accession>
<feature type="transmembrane region" description="Helical" evidence="1">
    <location>
        <begin position="7"/>
        <end position="33"/>
    </location>
</feature>
<keyword evidence="1" id="KW-1133">Transmembrane helix</keyword>
<dbReference type="EMBL" id="AWGB01000001">
    <property type="protein sequence ID" value="ESQ94636.1"/>
    <property type="molecule type" value="Genomic_DNA"/>
</dbReference>
<dbReference type="PATRIC" id="fig|1121022.4.peg.129"/>
<gene>
    <name evidence="2" type="ORF">ABENE_00655</name>
</gene>
<reference evidence="2 3" key="1">
    <citation type="journal article" date="2014" name="Nature">
        <title>Sequential evolution of bacterial morphology by co-option of a developmental regulator.</title>
        <authorList>
            <person name="Jiang C."/>
            <person name="Brown P.J."/>
            <person name="Ducret A."/>
            <person name="Brun Y.V."/>
        </authorList>
    </citation>
    <scope>NUCLEOTIDE SEQUENCE [LARGE SCALE GENOMIC DNA]</scope>
    <source>
        <strain evidence="2 3">DSM 16100</strain>
    </source>
</reference>
<keyword evidence="3" id="KW-1185">Reference proteome</keyword>
<dbReference type="eggNOG" id="ENOG5033HNF">
    <property type="taxonomic scope" value="Bacteria"/>
</dbReference>
<name>V4Q1Y8_9CAUL</name>
<evidence type="ECO:0000256" key="1">
    <source>
        <dbReference type="SAM" id="Phobius"/>
    </source>
</evidence>
<protein>
    <submittedName>
        <fullName evidence="2">Uncharacterized protein</fullName>
    </submittedName>
</protein>
<dbReference type="AlphaFoldDB" id="V4Q1Y8"/>
<evidence type="ECO:0000313" key="2">
    <source>
        <dbReference type="EMBL" id="ESQ94636.1"/>
    </source>
</evidence>
<keyword evidence="1" id="KW-0472">Membrane</keyword>
<evidence type="ECO:0000313" key="3">
    <source>
        <dbReference type="Proteomes" id="UP000017837"/>
    </source>
</evidence>
<comment type="caution">
    <text evidence="2">The sequence shown here is derived from an EMBL/GenBank/DDBJ whole genome shotgun (WGS) entry which is preliminary data.</text>
</comment>
<organism evidence="2 3">
    <name type="scientific">Asticcacaulis benevestitus DSM 16100 = ATCC BAA-896</name>
    <dbReference type="NCBI Taxonomy" id="1121022"/>
    <lineage>
        <taxon>Bacteria</taxon>
        <taxon>Pseudomonadati</taxon>
        <taxon>Pseudomonadota</taxon>
        <taxon>Alphaproteobacteria</taxon>
        <taxon>Caulobacterales</taxon>
        <taxon>Caulobacteraceae</taxon>
        <taxon>Asticcacaulis</taxon>
    </lineage>
</organism>
<keyword evidence="1" id="KW-0812">Transmembrane</keyword>
<proteinExistence type="predicted"/>
<dbReference type="Proteomes" id="UP000017837">
    <property type="component" value="Unassembled WGS sequence"/>
</dbReference>
<sequence>MKKQNGCLTAFLVVLGIIIVVGLVHLGVGYYLLSEKIELKEIKASESVASAAVEAISQSAFEPVLPAPVLNSSVDEAFVHDKALDLTGYYFSFEPVQIGNFRLAHIDMGSNNDFIKFEKDGQSIPTWTPFEFEFEDITSKEIQTDQGNFRENSPRVFCKRYLITREVVTFEGYDKQVGKVSFTGKFTTRFLANMVNSMSILTQDKDAILTGDLTINGKTFRNVRFQYWAGD</sequence>